<dbReference type="InterPro" id="IPR036390">
    <property type="entry name" value="WH_DNA-bd_sf"/>
</dbReference>
<evidence type="ECO:0000256" key="3">
    <source>
        <dbReference type="ARBA" id="ARBA00023163"/>
    </source>
</evidence>
<sequence length="238" mass="26605">MWLCENALQCRGIAVPTSAGEQVPAKADAAYNAVLQLLYRYARVPVQHLSDQELACELDLGRTPIREALIRLAAEGKIVSIPQKGYFTRPLVEGALLDLYGIARQTLTYALWRMRPHVPDTDGERDNPPRDQLAIHAEAVFAQIAQLSANCEICRIVDKFCFCSHPVRMEIIISELGPSYEQSLARLIDAMRLLSKATGAVESALMSHLDLEQNALPRVVQEVNRRRSTSFPRLVRSL</sequence>
<evidence type="ECO:0000256" key="2">
    <source>
        <dbReference type="ARBA" id="ARBA00023125"/>
    </source>
</evidence>
<dbReference type="Proteomes" id="UP000565576">
    <property type="component" value="Unassembled WGS sequence"/>
</dbReference>
<evidence type="ECO:0000313" key="5">
    <source>
        <dbReference type="EMBL" id="MBB6488189.1"/>
    </source>
</evidence>
<proteinExistence type="predicted"/>
<dbReference type="SMART" id="SM00345">
    <property type="entry name" value="HTH_GNTR"/>
    <property type="match status" value="1"/>
</dbReference>
<evidence type="ECO:0000313" key="6">
    <source>
        <dbReference type="EMBL" id="SCB49339.1"/>
    </source>
</evidence>
<reference evidence="6 7" key="1">
    <citation type="submission" date="2016-08" db="EMBL/GenBank/DDBJ databases">
        <authorList>
            <person name="Seilhamer J.J."/>
        </authorList>
    </citation>
    <scope>NUCLEOTIDE SEQUENCE [LARGE SCALE GENOMIC DNA]</scope>
    <source>
        <strain evidence="6 7">P1-7</strain>
    </source>
</reference>
<keyword evidence="3" id="KW-0804">Transcription</keyword>
<keyword evidence="2 6" id="KW-0238">DNA-binding</keyword>
<dbReference type="GO" id="GO:0003700">
    <property type="term" value="F:DNA-binding transcription factor activity"/>
    <property type="evidence" value="ECO:0007669"/>
    <property type="project" value="InterPro"/>
</dbReference>
<dbReference type="AlphaFoldDB" id="A0A1C3XAV6"/>
<dbReference type="OrthoDB" id="8680240at2"/>
<dbReference type="Gene3D" id="1.10.10.10">
    <property type="entry name" value="Winged helix-like DNA-binding domain superfamily/Winged helix DNA-binding domain"/>
    <property type="match status" value="1"/>
</dbReference>
<dbReference type="GO" id="GO:0003677">
    <property type="term" value="F:DNA binding"/>
    <property type="evidence" value="ECO:0007669"/>
    <property type="project" value="UniProtKB-KW"/>
</dbReference>
<dbReference type="InterPro" id="IPR000524">
    <property type="entry name" value="Tscrpt_reg_HTH_GntR"/>
</dbReference>
<dbReference type="SUPFAM" id="SSF46785">
    <property type="entry name" value="Winged helix' DNA-binding domain"/>
    <property type="match status" value="1"/>
</dbReference>
<dbReference type="RefSeq" id="WP_004112807.1">
    <property type="nucleotide sequence ID" value="NZ_FMAF01000030.1"/>
</dbReference>
<evidence type="ECO:0000313" key="8">
    <source>
        <dbReference type="Proteomes" id="UP000565576"/>
    </source>
</evidence>
<evidence type="ECO:0000259" key="4">
    <source>
        <dbReference type="SMART" id="SM00345"/>
    </source>
</evidence>
<reference evidence="5 8" key="2">
    <citation type="submission" date="2020-08" db="EMBL/GenBank/DDBJ databases">
        <title>Genomic Encyclopedia of Type Strains, Phase IV (KMG-V): Genome sequencing to study the core and pangenomes of soil and plant-associated prokaryotes.</title>
        <authorList>
            <person name="Whitman W."/>
        </authorList>
    </citation>
    <scope>NUCLEOTIDE SEQUENCE [LARGE SCALE GENOMIC DNA]</scope>
    <source>
        <strain evidence="5 8">SEMIA 4060</strain>
    </source>
</reference>
<gene>
    <name evidence="6" type="ORF">GA0061101_13019</name>
    <name evidence="5" type="ORF">GGD46_005503</name>
</gene>
<accession>A0A1C3XAV6</accession>
<organism evidence="6 7">
    <name type="scientific">Rhizobium lusitanum</name>
    <dbReference type="NCBI Taxonomy" id="293958"/>
    <lineage>
        <taxon>Bacteria</taxon>
        <taxon>Pseudomonadati</taxon>
        <taxon>Pseudomonadota</taxon>
        <taxon>Alphaproteobacteria</taxon>
        <taxon>Hyphomicrobiales</taxon>
        <taxon>Rhizobiaceae</taxon>
        <taxon>Rhizobium/Agrobacterium group</taxon>
        <taxon>Rhizobium</taxon>
    </lineage>
</organism>
<evidence type="ECO:0000313" key="7">
    <source>
        <dbReference type="Proteomes" id="UP000199205"/>
    </source>
</evidence>
<evidence type="ECO:0000256" key="1">
    <source>
        <dbReference type="ARBA" id="ARBA00023015"/>
    </source>
</evidence>
<dbReference type="EMBL" id="FMAF01000030">
    <property type="protein sequence ID" value="SCB49339.1"/>
    <property type="molecule type" value="Genomic_DNA"/>
</dbReference>
<protein>
    <submittedName>
        <fullName evidence="5">Biotin operon repressor</fullName>
    </submittedName>
    <submittedName>
        <fullName evidence="6">DNA-binding transcriptional regulator, GntR family</fullName>
    </submittedName>
</protein>
<name>A0A1C3XAV6_9HYPH</name>
<dbReference type="EMBL" id="JACHBG010000020">
    <property type="protein sequence ID" value="MBB6488189.1"/>
    <property type="molecule type" value="Genomic_DNA"/>
</dbReference>
<feature type="domain" description="HTH gntR-type" evidence="4">
    <location>
        <begin position="30"/>
        <end position="88"/>
    </location>
</feature>
<keyword evidence="1" id="KW-0805">Transcription regulation</keyword>
<dbReference type="InterPro" id="IPR036388">
    <property type="entry name" value="WH-like_DNA-bd_sf"/>
</dbReference>
<dbReference type="Pfam" id="PF00392">
    <property type="entry name" value="GntR"/>
    <property type="match status" value="1"/>
</dbReference>
<dbReference type="Proteomes" id="UP000199205">
    <property type="component" value="Unassembled WGS sequence"/>
</dbReference>